<evidence type="ECO:0000256" key="2">
    <source>
        <dbReference type="ARBA" id="ARBA00022448"/>
    </source>
</evidence>
<evidence type="ECO:0000256" key="3">
    <source>
        <dbReference type="ARBA" id="ARBA00022741"/>
    </source>
</evidence>
<dbReference type="InParanoid" id="A0A0D1DUF3"/>
<keyword evidence="3" id="KW-0547">Nucleotide-binding</keyword>
<proteinExistence type="inferred from homology"/>
<dbReference type="GO" id="GO:0016887">
    <property type="term" value="F:ATP hydrolysis activity"/>
    <property type="evidence" value="ECO:0007669"/>
    <property type="project" value="InterPro"/>
</dbReference>
<dbReference type="Pfam" id="PF00005">
    <property type="entry name" value="ABC_tran"/>
    <property type="match status" value="1"/>
</dbReference>
<dbReference type="VEuPathDB" id="FungiDB:UMAG_05951"/>
<reference evidence="7 8" key="1">
    <citation type="journal article" date="2006" name="Nature">
        <title>Insights from the genome of the biotrophic fungal plant pathogen Ustilago maydis.</title>
        <authorList>
            <person name="Kamper J."/>
            <person name="Kahmann R."/>
            <person name="Bolker M."/>
            <person name="Ma L.J."/>
            <person name="Brefort T."/>
            <person name="Saville B.J."/>
            <person name="Banuett F."/>
            <person name="Kronstad J.W."/>
            <person name="Gold S.E."/>
            <person name="Muller O."/>
            <person name="Perlin M.H."/>
            <person name="Wosten H.A."/>
            <person name="de Vries R."/>
            <person name="Ruiz-Herrera J."/>
            <person name="Reynaga-Pena C.G."/>
            <person name="Snetselaar K."/>
            <person name="McCann M."/>
            <person name="Perez-Martin J."/>
            <person name="Feldbrugge M."/>
            <person name="Basse C.W."/>
            <person name="Steinberg G."/>
            <person name="Ibeas J.I."/>
            <person name="Holloman W."/>
            <person name="Guzman P."/>
            <person name="Farman M."/>
            <person name="Stajich J.E."/>
            <person name="Sentandreu R."/>
            <person name="Gonzalez-Prieto J.M."/>
            <person name="Kennell J.C."/>
            <person name="Molina L."/>
            <person name="Schirawski J."/>
            <person name="Mendoza-Mendoza A."/>
            <person name="Greilinger D."/>
            <person name="Munch K."/>
            <person name="Rossel N."/>
            <person name="Scherer M."/>
            <person name="Vranes M."/>
            <person name="Ladendorf O."/>
            <person name="Vincon V."/>
            <person name="Fuchs U."/>
            <person name="Sandrock B."/>
            <person name="Meng S."/>
            <person name="Ho E.C."/>
            <person name="Cahill M.J."/>
            <person name="Boyce K.J."/>
            <person name="Klose J."/>
            <person name="Klosterman S.J."/>
            <person name="Deelstra H.J."/>
            <person name="Ortiz-Castellanos L."/>
            <person name="Li W."/>
            <person name="Sanchez-Alonso P."/>
            <person name="Schreier P.H."/>
            <person name="Hauser-Hahn I."/>
            <person name="Vaupel M."/>
            <person name="Koopmann E."/>
            <person name="Friedrich G."/>
            <person name="Voss H."/>
            <person name="Schluter T."/>
            <person name="Margolis J."/>
            <person name="Platt D."/>
            <person name="Swimmer C."/>
            <person name="Gnirke A."/>
            <person name="Chen F."/>
            <person name="Vysotskaia V."/>
            <person name="Mannhaupt G."/>
            <person name="Guldener U."/>
            <person name="Munsterkotter M."/>
            <person name="Haase D."/>
            <person name="Oesterheld M."/>
            <person name="Mewes H.W."/>
            <person name="Mauceli E.W."/>
            <person name="DeCaprio D."/>
            <person name="Wade C.M."/>
            <person name="Butler J."/>
            <person name="Young S."/>
            <person name="Jaffe D.B."/>
            <person name="Calvo S."/>
            <person name="Nusbaum C."/>
            <person name="Galagan J."/>
            <person name="Birren B.W."/>
        </authorList>
    </citation>
    <scope>NUCLEOTIDE SEQUENCE [LARGE SCALE GENOMIC DNA]</scope>
    <source>
        <strain evidence="8">DSM 14603 / FGSC 9021 / UM521</strain>
    </source>
</reference>
<keyword evidence="8" id="KW-1185">Reference proteome</keyword>
<dbReference type="PROSITE" id="PS50893">
    <property type="entry name" value="ABC_TRANSPORTER_2"/>
    <property type="match status" value="2"/>
</dbReference>
<dbReference type="OMA" id="ECWAIIA"/>
<evidence type="ECO:0000259" key="6">
    <source>
        <dbReference type="PROSITE" id="PS50893"/>
    </source>
</evidence>
<dbReference type="SUPFAM" id="SSF52540">
    <property type="entry name" value="P-loop containing nucleoside triphosphate hydrolases"/>
    <property type="match status" value="2"/>
</dbReference>
<organism evidence="7 8">
    <name type="scientific">Mycosarcoma maydis</name>
    <name type="common">Corn smut fungus</name>
    <name type="synonym">Ustilago maydis</name>
    <dbReference type="NCBI Taxonomy" id="5270"/>
    <lineage>
        <taxon>Eukaryota</taxon>
        <taxon>Fungi</taxon>
        <taxon>Dikarya</taxon>
        <taxon>Basidiomycota</taxon>
        <taxon>Ustilaginomycotina</taxon>
        <taxon>Ustilaginomycetes</taxon>
        <taxon>Ustilaginales</taxon>
        <taxon>Ustilaginaceae</taxon>
        <taxon>Mycosarcoma</taxon>
    </lineage>
</organism>
<feature type="region of interest" description="Disordered" evidence="5">
    <location>
        <begin position="20"/>
        <end position="54"/>
    </location>
</feature>
<dbReference type="GO" id="GO:0005524">
    <property type="term" value="F:ATP binding"/>
    <property type="evidence" value="ECO:0007669"/>
    <property type="project" value="UniProtKB-KW"/>
</dbReference>
<dbReference type="InterPro" id="IPR003439">
    <property type="entry name" value="ABC_transporter-like_ATP-bd"/>
</dbReference>
<dbReference type="eggNOG" id="KOG0927">
    <property type="taxonomic scope" value="Eukaryota"/>
</dbReference>
<dbReference type="GO" id="GO:0005886">
    <property type="term" value="C:plasma membrane"/>
    <property type="evidence" value="ECO:0000318"/>
    <property type="project" value="GO_Central"/>
</dbReference>
<gene>
    <name evidence="7" type="ORF">UMAG_05951</name>
</gene>
<dbReference type="AlphaFoldDB" id="A0A0D1DUF3"/>
<evidence type="ECO:0000256" key="1">
    <source>
        <dbReference type="ARBA" id="ARBA00005417"/>
    </source>
</evidence>
<dbReference type="RefSeq" id="XP_011392281.1">
    <property type="nucleotide sequence ID" value="XM_011393979.1"/>
</dbReference>
<dbReference type="FunCoup" id="A0A0D1DUF3">
    <property type="interactions" value="64"/>
</dbReference>
<dbReference type="STRING" id="237631.A0A0D1DUF3"/>
<dbReference type="Gene3D" id="3.40.50.300">
    <property type="entry name" value="P-loop containing nucleotide triphosphate hydrolases"/>
    <property type="match status" value="2"/>
</dbReference>
<evidence type="ECO:0000313" key="7">
    <source>
        <dbReference type="EMBL" id="KIS66215.1"/>
    </source>
</evidence>
<evidence type="ECO:0000256" key="4">
    <source>
        <dbReference type="ARBA" id="ARBA00022840"/>
    </source>
</evidence>
<dbReference type="KEGG" id="uma:UMAG_05951"/>
<feature type="compositionally biased region" description="Low complexity" evidence="5">
    <location>
        <begin position="28"/>
        <end position="46"/>
    </location>
</feature>
<sequence>MPVKMASISRAASVNIRVGGRPPNRWLPRSITSTTPTVSPSRFSSTAPSQTRPPILKLDNALLRTQTSPTVSSTSTSPPSTLQWTVNDAGADECWAIIAPASEQGGAVRAELIDILSGRLRPRKHPNNLQHPPVHPFLQDASQPDTSPRSSVKAIKHVSFATKIGSTSSSADFTNYSARYGAIRDQDRVTLYERLMDILDCPVGLVAAAKLVPDPFAPPDASSQVGRFKYKSECERKAALSKAQQADKVIKQMAPLVLITDELLHRPVIALSNGQTRRARILSSLITGAELVVLEEPFSGIDLETRQKLSVLFAQLHAARRPRLVLVLREQDSIPELVTHILKVDDEGRITWIGPRKSDTAFPHDTNSAANSDNSPAQGGYHLVLSNSKSSIGVGDTCSAPLVSLCSVSIQYGSKLVLDSINLSLYPGLRLILAGDNGSGKTTLLALLLGDHPKSFSFSASSLSLFSHARDHALNARALLNRRLGHVSPELFNAFPRKPLSAGGLTVGEVVASGFENVFARRKYSDQQKQRVWSLLALFGDLIKSRQRGCMTDSADGVQAISDLAFSSLSHGSQAVVLFLRAVVGNPPVLVLDEPFQGMDTKQVQRTRAFIDFPEHFSIGPTPLDKQNDLHERRRMAIVLVSHYESEWPTSFGSLLRLRQGKAVEHF</sequence>
<evidence type="ECO:0000313" key="8">
    <source>
        <dbReference type="Proteomes" id="UP000000561"/>
    </source>
</evidence>
<dbReference type="PANTHER" id="PTHR43117:SF4">
    <property type="entry name" value="OSMOPROTECTANT IMPORT ATP-BINDING PROTEIN OSMV"/>
    <property type="match status" value="1"/>
</dbReference>
<keyword evidence="2" id="KW-0813">Transport</keyword>
<dbReference type="Proteomes" id="UP000000561">
    <property type="component" value="Chromosome 20"/>
</dbReference>
<dbReference type="InterPro" id="IPR027417">
    <property type="entry name" value="P-loop_NTPase"/>
</dbReference>
<keyword evidence="4" id="KW-0067">ATP-binding</keyword>
<feature type="compositionally biased region" description="Polar residues" evidence="5">
    <location>
        <begin position="140"/>
        <end position="149"/>
    </location>
</feature>
<comment type="similarity">
    <text evidence="1">Belongs to the ABC transporter superfamily.</text>
</comment>
<dbReference type="GeneID" id="23565695"/>
<feature type="domain" description="ABC transporter" evidence="6">
    <location>
        <begin position="56"/>
        <end position="372"/>
    </location>
</feature>
<dbReference type="EMBL" id="CM003159">
    <property type="protein sequence ID" value="KIS66215.1"/>
    <property type="molecule type" value="Genomic_DNA"/>
</dbReference>
<feature type="region of interest" description="Disordered" evidence="5">
    <location>
        <begin position="125"/>
        <end position="149"/>
    </location>
</feature>
<evidence type="ECO:0000256" key="5">
    <source>
        <dbReference type="SAM" id="MobiDB-lite"/>
    </source>
</evidence>
<dbReference type="InterPro" id="IPR003593">
    <property type="entry name" value="AAA+_ATPase"/>
</dbReference>
<dbReference type="SMART" id="SM00382">
    <property type="entry name" value="AAA"/>
    <property type="match status" value="1"/>
</dbReference>
<protein>
    <recommendedName>
        <fullName evidence="6">ABC transporter domain-containing protein</fullName>
    </recommendedName>
</protein>
<name>A0A0D1DUF3_MYCMD</name>
<accession>A0A0D1DUF3</accession>
<dbReference type="PANTHER" id="PTHR43117">
    <property type="entry name" value="OSMOPROTECTANT IMPORT ATP-BINDING PROTEIN OSMV"/>
    <property type="match status" value="1"/>
</dbReference>
<feature type="domain" description="ABC transporter" evidence="6">
    <location>
        <begin position="403"/>
        <end position="667"/>
    </location>
</feature>
<dbReference type="OrthoDB" id="10255969at2759"/>